<sequence length="322" mass="37176">MKLVKWNAIYLQQLVDLWNKELGTDFPMRTELFEQNSFQDENVSWEGSLIAINDAEEVIGFIIAKMWQEATSVSMPTSTGWIQVIVVAKQYQNKGIGSRLLAHAEKVFRDEGMGTILLGRDPWHYFPGIPENNAKAKQWFEAKGYKMYVQEHDMIKAYDANEEIEEPNTSDVTFTILAYEEKDEFLTFMNRCFPGRWEYEALKYFEQGGNGREFIVMKKQGNIIGFCRINDSRSLSIAQNVYWAPLFKEELGGIGPLGVDDVERGQGYGLTIVKAGIAELRRRDIYRIVIDWTGLVTFYKKLGYGVWKSYDSYEKSLHARRG</sequence>
<reference evidence="2 3" key="1">
    <citation type="submission" date="2016-11" db="EMBL/GenBank/DDBJ databases">
        <title>Complete genome sequencing of Virgibacillus halodenitrificans PDB-F2.</title>
        <authorList>
            <person name="Sun Z."/>
            <person name="Zhou Y."/>
            <person name="Li H."/>
        </authorList>
    </citation>
    <scope>NUCLEOTIDE SEQUENCE [LARGE SCALE GENOMIC DNA]</scope>
    <source>
        <strain evidence="2 3">PDB-F2</strain>
    </source>
</reference>
<dbReference type="Proteomes" id="UP000182945">
    <property type="component" value="Chromosome"/>
</dbReference>
<evidence type="ECO:0000313" key="3">
    <source>
        <dbReference type="Proteomes" id="UP000182945"/>
    </source>
</evidence>
<dbReference type="GeneID" id="71515742"/>
<dbReference type="CDD" id="cd04301">
    <property type="entry name" value="NAT_SF"/>
    <property type="match status" value="2"/>
</dbReference>
<dbReference type="PANTHER" id="PTHR43617">
    <property type="entry name" value="L-AMINO ACID N-ACETYLTRANSFERASE"/>
    <property type="match status" value="1"/>
</dbReference>
<protein>
    <submittedName>
        <fullName evidence="2">GNAT family N-acetyltransferase</fullName>
    </submittedName>
</protein>
<feature type="domain" description="N-acetyltransferase" evidence="1">
    <location>
        <begin position="172"/>
        <end position="318"/>
    </location>
</feature>
<name>A0AAC9J2G0_VIRHA</name>
<gene>
    <name evidence="2" type="ORF">BME96_15125</name>
</gene>
<evidence type="ECO:0000259" key="1">
    <source>
        <dbReference type="PROSITE" id="PS51186"/>
    </source>
</evidence>
<proteinExistence type="predicted"/>
<dbReference type="PROSITE" id="PS51186">
    <property type="entry name" value="GNAT"/>
    <property type="match status" value="2"/>
</dbReference>
<dbReference type="Pfam" id="PF00583">
    <property type="entry name" value="Acetyltransf_1"/>
    <property type="match status" value="2"/>
</dbReference>
<dbReference type="Gene3D" id="3.40.630.30">
    <property type="match status" value="2"/>
</dbReference>
<dbReference type="RefSeq" id="WP_071649486.1">
    <property type="nucleotide sequence ID" value="NZ_CP017962.1"/>
</dbReference>
<dbReference type="InterPro" id="IPR000182">
    <property type="entry name" value="GNAT_dom"/>
</dbReference>
<dbReference type="KEGG" id="vhl:BME96_15125"/>
<dbReference type="AlphaFoldDB" id="A0AAC9J2G0"/>
<accession>A0AAC9J2G0</accession>
<organism evidence="2 3">
    <name type="scientific">Virgibacillus halodenitrificans</name>
    <name type="common">Bacillus halodenitrificans</name>
    <dbReference type="NCBI Taxonomy" id="1482"/>
    <lineage>
        <taxon>Bacteria</taxon>
        <taxon>Bacillati</taxon>
        <taxon>Bacillota</taxon>
        <taxon>Bacilli</taxon>
        <taxon>Bacillales</taxon>
        <taxon>Bacillaceae</taxon>
        <taxon>Virgibacillus</taxon>
    </lineage>
</organism>
<dbReference type="GO" id="GO:0016747">
    <property type="term" value="F:acyltransferase activity, transferring groups other than amino-acyl groups"/>
    <property type="evidence" value="ECO:0007669"/>
    <property type="project" value="InterPro"/>
</dbReference>
<dbReference type="InterPro" id="IPR016181">
    <property type="entry name" value="Acyl_CoA_acyltransferase"/>
</dbReference>
<dbReference type="InterPro" id="IPR050276">
    <property type="entry name" value="MshD_Acetyltransferase"/>
</dbReference>
<dbReference type="EMBL" id="CP017962">
    <property type="protein sequence ID" value="APC49444.1"/>
    <property type="molecule type" value="Genomic_DNA"/>
</dbReference>
<feature type="domain" description="N-acetyltransferase" evidence="1">
    <location>
        <begin position="1"/>
        <end position="165"/>
    </location>
</feature>
<evidence type="ECO:0000313" key="2">
    <source>
        <dbReference type="EMBL" id="APC49444.1"/>
    </source>
</evidence>
<dbReference type="SUPFAM" id="SSF55729">
    <property type="entry name" value="Acyl-CoA N-acyltransferases (Nat)"/>
    <property type="match status" value="1"/>
</dbReference>